<dbReference type="GO" id="GO:0005506">
    <property type="term" value="F:iron ion binding"/>
    <property type="evidence" value="ECO:0007669"/>
    <property type="project" value="InterPro"/>
</dbReference>
<comment type="caution">
    <text evidence="4">The sequence shown here is derived from an EMBL/GenBank/DDBJ whole genome shotgun (WGS) entry which is preliminary data.</text>
</comment>
<dbReference type="EMBL" id="BMNT01000018">
    <property type="protein sequence ID" value="GGK89575.1"/>
    <property type="molecule type" value="Genomic_DNA"/>
</dbReference>
<proteinExistence type="predicted"/>
<dbReference type="PANTHER" id="PTHR11908">
    <property type="entry name" value="XANTHINE DEHYDROGENASE"/>
    <property type="match status" value="1"/>
</dbReference>
<dbReference type="Pfam" id="PF20256">
    <property type="entry name" value="MoCoBD_2"/>
    <property type="match status" value="1"/>
</dbReference>
<evidence type="ECO:0000256" key="2">
    <source>
        <dbReference type="ARBA" id="ARBA00023002"/>
    </source>
</evidence>
<dbReference type="AlphaFoldDB" id="A0A917R438"/>
<dbReference type="InterPro" id="IPR037165">
    <property type="entry name" value="AldOxase/xan_DH_Mopterin-bd_sf"/>
</dbReference>
<protein>
    <submittedName>
        <fullName evidence="4">Xanthine dehydrogenase</fullName>
    </submittedName>
</protein>
<evidence type="ECO:0000313" key="5">
    <source>
        <dbReference type="Proteomes" id="UP000645217"/>
    </source>
</evidence>
<dbReference type="InterPro" id="IPR016208">
    <property type="entry name" value="Ald_Oxase/xanthine_DH-like"/>
</dbReference>
<keyword evidence="1" id="KW-0500">Molybdenum</keyword>
<dbReference type="SMART" id="SM01008">
    <property type="entry name" value="Ald_Xan_dh_C"/>
    <property type="match status" value="1"/>
</dbReference>
<reference evidence="4" key="2">
    <citation type="submission" date="2020-09" db="EMBL/GenBank/DDBJ databases">
        <authorList>
            <person name="Sun Q."/>
            <person name="Ohkuma M."/>
        </authorList>
    </citation>
    <scope>NUCLEOTIDE SEQUENCE</scope>
    <source>
        <strain evidence="4">JCM 13064</strain>
    </source>
</reference>
<evidence type="ECO:0000313" key="4">
    <source>
        <dbReference type="EMBL" id="GGK89575.1"/>
    </source>
</evidence>
<dbReference type="Proteomes" id="UP000645217">
    <property type="component" value="Unassembled WGS sequence"/>
</dbReference>
<evidence type="ECO:0000259" key="3">
    <source>
        <dbReference type="SMART" id="SM01008"/>
    </source>
</evidence>
<dbReference type="PANTHER" id="PTHR11908:SF132">
    <property type="entry name" value="ALDEHYDE OXIDASE 1-RELATED"/>
    <property type="match status" value="1"/>
</dbReference>
<dbReference type="Gene3D" id="3.90.1170.50">
    <property type="entry name" value="Aldehyde oxidase/xanthine dehydrogenase, a/b hammerhead"/>
    <property type="match status" value="1"/>
</dbReference>
<organism evidence="4 5">
    <name type="scientific">Sphaerisporangium melleum</name>
    <dbReference type="NCBI Taxonomy" id="321316"/>
    <lineage>
        <taxon>Bacteria</taxon>
        <taxon>Bacillati</taxon>
        <taxon>Actinomycetota</taxon>
        <taxon>Actinomycetes</taxon>
        <taxon>Streptosporangiales</taxon>
        <taxon>Streptosporangiaceae</taxon>
        <taxon>Sphaerisporangium</taxon>
    </lineage>
</organism>
<dbReference type="InterPro" id="IPR000674">
    <property type="entry name" value="Ald_Oxase/Xan_DH_a/b"/>
</dbReference>
<dbReference type="SUPFAM" id="SSF56003">
    <property type="entry name" value="Molybdenum cofactor-binding domain"/>
    <property type="match status" value="1"/>
</dbReference>
<dbReference type="RefSeq" id="WP_189164110.1">
    <property type="nucleotide sequence ID" value="NZ_BMNT01000018.1"/>
</dbReference>
<dbReference type="InterPro" id="IPR046867">
    <property type="entry name" value="AldOxase/xan_DH_MoCoBD2"/>
</dbReference>
<dbReference type="GO" id="GO:0016491">
    <property type="term" value="F:oxidoreductase activity"/>
    <property type="evidence" value="ECO:0007669"/>
    <property type="project" value="UniProtKB-KW"/>
</dbReference>
<dbReference type="InterPro" id="IPR036856">
    <property type="entry name" value="Ald_Oxase/Xan_DH_a/b_sf"/>
</dbReference>
<dbReference type="Pfam" id="PF01315">
    <property type="entry name" value="Ald_Xan_dh_C"/>
    <property type="match status" value="1"/>
</dbReference>
<dbReference type="Gene3D" id="3.30.365.10">
    <property type="entry name" value="Aldehyde oxidase/xanthine dehydrogenase, molybdopterin binding domain"/>
    <property type="match status" value="4"/>
</dbReference>
<reference evidence="4" key="1">
    <citation type="journal article" date="2014" name="Int. J. Syst. Evol. Microbiol.">
        <title>Complete genome sequence of Corynebacterium casei LMG S-19264T (=DSM 44701T), isolated from a smear-ripened cheese.</title>
        <authorList>
            <consortium name="US DOE Joint Genome Institute (JGI-PGF)"/>
            <person name="Walter F."/>
            <person name="Albersmeier A."/>
            <person name="Kalinowski J."/>
            <person name="Ruckert C."/>
        </authorList>
    </citation>
    <scope>NUCLEOTIDE SEQUENCE</scope>
    <source>
        <strain evidence="4">JCM 13064</strain>
    </source>
</reference>
<name>A0A917R438_9ACTN</name>
<keyword evidence="2" id="KW-0560">Oxidoreductase</keyword>
<keyword evidence="5" id="KW-1185">Reference proteome</keyword>
<gene>
    <name evidence="4" type="ORF">GCM10007964_35360</name>
</gene>
<dbReference type="SUPFAM" id="SSF54665">
    <property type="entry name" value="CO dehydrogenase molybdoprotein N-domain-like"/>
    <property type="match status" value="1"/>
</dbReference>
<feature type="domain" description="Aldehyde oxidase/xanthine dehydrogenase a/b hammerhead" evidence="3">
    <location>
        <begin position="26"/>
        <end position="129"/>
    </location>
</feature>
<sequence length="698" mass="73843">MTAPVTAGRRYAGAALDRVEGLDKVTGRAAYAADHRPADLVHAVAVPATIARGEVVQVDVDAMLKRPGVVAAIWHGNAPRLATSDEELAVLQSRRVAYRGQYVAVVVAETPEDAREAARTLRIEYVAEEHDVILRADHPRAYRPENVNAGHPSDTGQGDPDAALAAAPVVVDEEYGTPAEHNNPMEPHATIADWHGDGLIVHEPSQNVSGLRATLASLFGMPPGHVHVVSPHVGGGFGSKAKTLPHTILAALTAKQVGRPVKLALTRRQLFVATGYRTPTVQRVRLGAEPDGRLIAITHDAVMQSSTLSEFTEQTAVPSRVMYAAPHRRTTHRVVRLDVPTPSWMRAPGECPGMFALESAMDELAIACGVDPVELRVRNEPAAGPESGLPFSSRNLVACLREGARRFGWAGRDPRPGVRRRGRTLIGTGVAASTFPALRAPSSATVRAEPGGRYTVRIAAADIGTGARTVLTQIAADALGTAPAAVTVELGDSALPPAPVAGGSMGTASWGTAVVRACEELAARLEAAGGTVPDGGLEVTADTGREVRAQERYSRHAFGAQFAEVGVDADTGETRVLRLLGVFAAGRVLNPKTARSQFIGGMTMGLSMALLEESIMDGRFGDFLNCDLAQYHIAAHADVRDVQAYWLEEEDPHLNPMGSKGIGEIGIVGTAAAIANAVHHATGVRIRELPIRLDKLVR</sequence>
<evidence type="ECO:0000256" key="1">
    <source>
        <dbReference type="ARBA" id="ARBA00022505"/>
    </source>
</evidence>
<dbReference type="InterPro" id="IPR008274">
    <property type="entry name" value="AldOxase/xan_DH_MoCoBD1"/>
</dbReference>
<accession>A0A917R438</accession>
<dbReference type="Pfam" id="PF02738">
    <property type="entry name" value="MoCoBD_1"/>
    <property type="match status" value="1"/>
</dbReference>